<dbReference type="Proteomes" id="UP000075880">
    <property type="component" value="Unassembled WGS sequence"/>
</dbReference>
<evidence type="ECO:0000256" key="4">
    <source>
        <dbReference type="ARBA" id="ARBA00012727"/>
    </source>
</evidence>
<keyword evidence="12" id="KW-0460">Magnesium</keyword>
<evidence type="ECO:0000256" key="13">
    <source>
        <dbReference type="ARBA" id="ARBA00023172"/>
    </source>
</evidence>
<keyword evidence="15" id="KW-0539">Nucleus</keyword>
<dbReference type="Pfam" id="PF04679">
    <property type="entry name" value="DNA_ligase_A_C"/>
    <property type="match status" value="1"/>
</dbReference>
<dbReference type="NCBIfam" id="TIGR00574">
    <property type="entry name" value="dnl1"/>
    <property type="match status" value="1"/>
</dbReference>
<dbReference type="EC" id="6.5.1.1" evidence="4"/>
<dbReference type="GO" id="GO:0006297">
    <property type="term" value="P:nucleotide-excision repair, DNA gap filling"/>
    <property type="evidence" value="ECO:0007669"/>
    <property type="project" value="TreeGrafter"/>
</dbReference>
<comment type="cofactor">
    <cofactor evidence="1">
        <name>Mg(2+)</name>
        <dbReference type="ChEBI" id="CHEBI:18420"/>
    </cofactor>
</comment>
<dbReference type="SUPFAM" id="SSF52113">
    <property type="entry name" value="BRCT domain"/>
    <property type="match status" value="1"/>
</dbReference>
<dbReference type="CDD" id="cd07903">
    <property type="entry name" value="Adenylation_DNA_ligase_IV"/>
    <property type="match status" value="1"/>
</dbReference>
<evidence type="ECO:0000256" key="12">
    <source>
        <dbReference type="ARBA" id="ARBA00022842"/>
    </source>
</evidence>
<evidence type="ECO:0000256" key="9">
    <source>
        <dbReference type="ARBA" id="ARBA00022741"/>
    </source>
</evidence>
<evidence type="ECO:0000256" key="20">
    <source>
        <dbReference type="SAM" id="MobiDB-lite"/>
    </source>
</evidence>
<dbReference type="InterPro" id="IPR012310">
    <property type="entry name" value="DNA_ligase_ATP-dep_cent"/>
</dbReference>
<keyword evidence="11" id="KW-0067">ATP-binding</keyword>
<dbReference type="Pfam" id="PF04675">
    <property type="entry name" value="DNA_ligase_A_N"/>
    <property type="match status" value="1"/>
</dbReference>
<evidence type="ECO:0000256" key="8">
    <source>
        <dbReference type="ARBA" id="ARBA00022737"/>
    </source>
</evidence>
<dbReference type="InterPro" id="IPR012340">
    <property type="entry name" value="NA-bd_OB-fold"/>
</dbReference>
<dbReference type="GO" id="GO:0003677">
    <property type="term" value="F:DNA binding"/>
    <property type="evidence" value="ECO:0007669"/>
    <property type="project" value="InterPro"/>
</dbReference>
<dbReference type="InterPro" id="IPR001357">
    <property type="entry name" value="BRCT_dom"/>
</dbReference>
<keyword evidence="8" id="KW-0677">Repeat</keyword>
<keyword evidence="9" id="KW-0547">Nucleotide-binding</keyword>
<dbReference type="Gene3D" id="3.30.470.30">
    <property type="entry name" value="DNA ligase/mRNA capping enzyme"/>
    <property type="match status" value="1"/>
</dbReference>
<keyword evidence="6" id="KW-0436">Ligase</keyword>
<dbReference type="InterPro" id="IPR036420">
    <property type="entry name" value="BRCT_dom_sf"/>
</dbReference>
<evidence type="ECO:0000256" key="16">
    <source>
        <dbReference type="ARBA" id="ARBA00030676"/>
    </source>
</evidence>
<evidence type="ECO:0000256" key="15">
    <source>
        <dbReference type="ARBA" id="ARBA00023242"/>
    </source>
</evidence>
<dbReference type="GO" id="GO:0071897">
    <property type="term" value="P:DNA biosynthetic process"/>
    <property type="evidence" value="ECO:0007669"/>
    <property type="project" value="InterPro"/>
</dbReference>
<evidence type="ECO:0000256" key="18">
    <source>
        <dbReference type="ARBA" id="ARBA00034003"/>
    </source>
</evidence>
<accession>A0AAG5DMX7</accession>
<keyword evidence="14" id="KW-0234">DNA repair</keyword>
<evidence type="ECO:0000259" key="21">
    <source>
        <dbReference type="PROSITE" id="PS50160"/>
    </source>
</evidence>
<evidence type="ECO:0000256" key="19">
    <source>
        <dbReference type="RuleBase" id="RU004196"/>
    </source>
</evidence>
<evidence type="ECO:0000256" key="17">
    <source>
        <dbReference type="ARBA" id="ARBA00031942"/>
    </source>
</evidence>
<dbReference type="EnsemblMetazoa" id="ENSAATROPT013876">
    <property type="protein sequence ID" value="ENSAATROPP012637"/>
    <property type="gene ID" value="ENSAATROPG011262"/>
</dbReference>
<reference evidence="23" key="1">
    <citation type="submission" date="2024-04" db="UniProtKB">
        <authorList>
            <consortium name="EnsemblMetazoa"/>
        </authorList>
    </citation>
    <scope>IDENTIFICATION</scope>
    <source>
        <strain evidence="23">EBRO</strain>
    </source>
</reference>
<evidence type="ECO:0000256" key="14">
    <source>
        <dbReference type="ARBA" id="ARBA00023204"/>
    </source>
</evidence>
<protein>
    <recommendedName>
        <fullName evidence="5">DNA ligase 4</fullName>
        <ecNumber evidence="4">6.5.1.1</ecNumber>
    </recommendedName>
    <alternativeName>
        <fullName evidence="17">DNA ligase IV</fullName>
    </alternativeName>
    <alternativeName>
        <fullName evidence="16">Polydeoxyribonucleotide synthase [ATP] 4</fullName>
    </alternativeName>
</protein>
<name>A0AAG5DMX7_ANOAO</name>
<evidence type="ECO:0000259" key="22">
    <source>
        <dbReference type="PROSITE" id="PS50172"/>
    </source>
</evidence>
<dbReference type="SUPFAM" id="SSF117018">
    <property type="entry name" value="ATP-dependent DNA ligase DNA-binding domain"/>
    <property type="match status" value="1"/>
</dbReference>
<feature type="domain" description="BRCT" evidence="22">
    <location>
        <begin position="670"/>
        <end position="747"/>
    </location>
</feature>
<dbReference type="GO" id="GO:0005524">
    <property type="term" value="F:ATP binding"/>
    <property type="evidence" value="ECO:0007669"/>
    <property type="project" value="UniProtKB-KW"/>
</dbReference>
<dbReference type="PROSITE" id="PS50172">
    <property type="entry name" value="BRCT"/>
    <property type="match status" value="1"/>
</dbReference>
<dbReference type="GO" id="GO:0005958">
    <property type="term" value="C:DNA-dependent protein kinase-DNA ligase 4 complex"/>
    <property type="evidence" value="ECO:0007669"/>
    <property type="project" value="TreeGrafter"/>
</dbReference>
<dbReference type="InterPro" id="IPR000977">
    <property type="entry name" value="DNA_ligase_ATP-dep"/>
</dbReference>
<dbReference type="GO" id="GO:0003910">
    <property type="term" value="F:DNA ligase (ATP) activity"/>
    <property type="evidence" value="ECO:0007669"/>
    <property type="project" value="UniProtKB-EC"/>
</dbReference>
<dbReference type="CDD" id="cd07968">
    <property type="entry name" value="OBF_DNA_ligase_IV"/>
    <property type="match status" value="1"/>
</dbReference>
<evidence type="ECO:0000256" key="11">
    <source>
        <dbReference type="ARBA" id="ARBA00022840"/>
    </source>
</evidence>
<dbReference type="GO" id="GO:0006303">
    <property type="term" value="P:double-strand break repair via nonhomologous end joining"/>
    <property type="evidence" value="ECO:0007669"/>
    <property type="project" value="TreeGrafter"/>
</dbReference>
<comment type="subcellular location">
    <subcellularLocation>
        <location evidence="2">Nucleus</location>
    </subcellularLocation>
</comment>
<dbReference type="PROSITE" id="PS50160">
    <property type="entry name" value="DNA_LIGASE_A3"/>
    <property type="match status" value="1"/>
</dbReference>
<keyword evidence="13" id="KW-0233">DNA recombination</keyword>
<dbReference type="Gene3D" id="2.40.50.140">
    <property type="entry name" value="Nucleic acid-binding proteins"/>
    <property type="match status" value="1"/>
</dbReference>
<comment type="catalytic activity">
    <reaction evidence="18">
        <text>ATP + (deoxyribonucleotide)n-3'-hydroxyl + 5'-phospho-(deoxyribonucleotide)m = (deoxyribonucleotide)n+m + AMP + diphosphate.</text>
        <dbReference type="EC" id="6.5.1.1"/>
    </reaction>
</comment>
<keyword evidence="10" id="KW-0227">DNA damage</keyword>
<organism evidence="23 24">
    <name type="scientific">Anopheles atroparvus</name>
    <name type="common">European mosquito</name>
    <dbReference type="NCBI Taxonomy" id="41427"/>
    <lineage>
        <taxon>Eukaryota</taxon>
        <taxon>Metazoa</taxon>
        <taxon>Ecdysozoa</taxon>
        <taxon>Arthropoda</taxon>
        <taxon>Hexapoda</taxon>
        <taxon>Insecta</taxon>
        <taxon>Pterygota</taxon>
        <taxon>Neoptera</taxon>
        <taxon>Endopterygota</taxon>
        <taxon>Diptera</taxon>
        <taxon>Nematocera</taxon>
        <taxon>Culicoidea</taxon>
        <taxon>Culicidae</taxon>
        <taxon>Anophelinae</taxon>
        <taxon>Anopheles</taxon>
    </lineage>
</organism>
<dbReference type="GO" id="GO:0032807">
    <property type="term" value="C:DNA ligase IV complex"/>
    <property type="evidence" value="ECO:0007669"/>
    <property type="project" value="TreeGrafter"/>
</dbReference>
<evidence type="ECO:0000256" key="5">
    <source>
        <dbReference type="ARBA" id="ARBA00022073"/>
    </source>
</evidence>
<dbReference type="AlphaFoldDB" id="A0AAG5DMX7"/>
<evidence type="ECO:0000256" key="6">
    <source>
        <dbReference type="ARBA" id="ARBA00022598"/>
    </source>
</evidence>
<dbReference type="InterPro" id="IPR012309">
    <property type="entry name" value="DNA_ligase_ATP-dep_C"/>
</dbReference>
<feature type="region of interest" description="Disordered" evidence="20">
    <location>
        <begin position="928"/>
        <end position="951"/>
    </location>
</feature>
<evidence type="ECO:0000256" key="1">
    <source>
        <dbReference type="ARBA" id="ARBA00001946"/>
    </source>
</evidence>
<dbReference type="InterPro" id="IPR044125">
    <property type="entry name" value="Adenylation_DNA_ligase_IV"/>
</dbReference>
<evidence type="ECO:0000256" key="2">
    <source>
        <dbReference type="ARBA" id="ARBA00004123"/>
    </source>
</evidence>
<feature type="domain" description="ATP-dependent DNA ligase family profile" evidence="21">
    <location>
        <begin position="348"/>
        <end position="482"/>
    </location>
</feature>
<evidence type="ECO:0000313" key="23">
    <source>
        <dbReference type="EnsemblMetazoa" id="ENSAATROPP012637"/>
    </source>
</evidence>
<dbReference type="Pfam" id="PF01068">
    <property type="entry name" value="DNA_ligase_A_M"/>
    <property type="match status" value="1"/>
</dbReference>
<dbReference type="SUPFAM" id="SSF56091">
    <property type="entry name" value="DNA ligase/mRNA capping enzyme, catalytic domain"/>
    <property type="match status" value="1"/>
</dbReference>
<dbReference type="InterPro" id="IPR036599">
    <property type="entry name" value="DNA_ligase_N_sf"/>
</dbReference>
<dbReference type="PANTHER" id="PTHR45997:SF1">
    <property type="entry name" value="DNA LIGASE 4"/>
    <property type="match status" value="1"/>
</dbReference>
<dbReference type="GO" id="GO:0006310">
    <property type="term" value="P:DNA recombination"/>
    <property type="evidence" value="ECO:0007669"/>
    <property type="project" value="UniProtKB-KW"/>
</dbReference>
<dbReference type="Gene3D" id="3.40.50.10190">
    <property type="entry name" value="BRCT domain"/>
    <property type="match status" value="1"/>
</dbReference>
<sequence>MDQFHTIVALLQSISSNKSAQGKEDQLRKFFSAFERHRRDRHGAREEVSIYPVLRLLLPGLDRERKAYGLREKMLADAYVRALALERTSKDGDAARLLSGRGDLSDRLVSLLRGRCTAAQSSLTVAEVNRRLDALAERAGVGVQDELSYLIEHGTPFDHRWFVRIVLRNLRLGSLSGRRILQLYDPNAPALYDTTGDLRHVVQLLEQSPAGDETVATLLAHDGSGGAFVRLGHFVRPMLCQRLELSQVGELLARHTFWLETKLDGERFQVHKDGARFRYLSRNGVDYSATFGTTAEQVDGTLTPMLTALLAETVRTVILDGEMMVFDRRTLRYRDKCDGGADVKALRAGNGELRACFCVYDVLLLNGRVLTALPYGERARLLGTLMVREQLGYVVRCRRERVRDREHLVALLNGAIDAQQEGVVLKCEDAPYQPNRRAGSGWYKIKPDYIAGLVTDFDLLILGGYYNSHRTAVNVFVVGASTEDPDGRTRRFLAVVKVSMGLSATQWTELNRSLRPHWHEPRKNAPEEEDGAIRWGRAGPPDVCIEPSASIVLQLKGSELVRSDTYAAGYTIRFPRIVAIRSDKQPDEVCTLAELEQLVGRLGKIEAAVECASQSLLGADTSRKATKLAKRHVTLEDLAPRPRAEAGGGRSRRRQLTIVTTGTGSSTSVVGEGILRGRDICVMGGIPGSAPIRELEALVCRHGGRAVANPGPGTFAIVVTGPATFKVRKYRASGRWDMVSADWLLRTTADTVHPLRLEPFRPSEMLACTEATRLALAEAYDRYGDSYTRPVSPTSFAALLRHDAGGAWRDVRLSERELILAERTLLGAGAQIRWRLFRGRCARLYLPRPAIGPPDKRNENEAETMPDLFVVEHMRAQREMLRFVRHGGRWLRDTEPGAVAYIFLPTTATGERTTSDVSRWLRTIERMQRQQREGEDELPEQKLATSKDNLVEQEDKDEVRRAIVLRTEWIGKSLERGQLCAVTEYAFNDDD</sequence>
<comment type="similarity">
    <text evidence="3 19">Belongs to the ATP-dependent DNA ligase family.</text>
</comment>
<dbReference type="SUPFAM" id="SSF50249">
    <property type="entry name" value="Nucleic acid-binding proteins"/>
    <property type="match status" value="1"/>
</dbReference>
<dbReference type="InterPro" id="IPR012308">
    <property type="entry name" value="DNA_ligase_ATP-dep_N"/>
</dbReference>
<keyword evidence="7" id="KW-0479">Metal-binding</keyword>
<dbReference type="InterPro" id="IPR029710">
    <property type="entry name" value="LIG4"/>
</dbReference>
<dbReference type="Gene3D" id="1.10.3260.10">
    <property type="entry name" value="DNA ligase, ATP-dependent, N-terminal domain"/>
    <property type="match status" value="1"/>
</dbReference>
<evidence type="ECO:0000256" key="10">
    <source>
        <dbReference type="ARBA" id="ARBA00022763"/>
    </source>
</evidence>
<dbReference type="PANTHER" id="PTHR45997">
    <property type="entry name" value="DNA LIGASE 4"/>
    <property type="match status" value="1"/>
</dbReference>
<dbReference type="GO" id="GO:0046872">
    <property type="term" value="F:metal ion binding"/>
    <property type="evidence" value="ECO:0007669"/>
    <property type="project" value="UniProtKB-KW"/>
</dbReference>
<proteinExistence type="inferred from homology"/>
<evidence type="ECO:0000313" key="24">
    <source>
        <dbReference type="Proteomes" id="UP000075880"/>
    </source>
</evidence>
<keyword evidence="24" id="KW-1185">Reference proteome</keyword>
<evidence type="ECO:0000256" key="7">
    <source>
        <dbReference type="ARBA" id="ARBA00022723"/>
    </source>
</evidence>
<evidence type="ECO:0000256" key="3">
    <source>
        <dbReference type="ARBA" id="ARBA00007572"/>
    </source>
</evidence>